<dbReference type="EMBL" id="JAAMRR010000103">
    <property type="protein sequence ID" value="NGX94039.1"/>
    <property type="molecule type" value="Genomic_DNA"/>
</dbReference>
<accession>A0A7C9RCT5</accession>
<feature type="chain" id="PRO_5028901454" evidence="1">
    <location>
        <begin position="19"/>
        <end position="96"/>
    </location>
</feature>
<keyword evidence="1" id="KW-0732">Signal</keyword>
<reference evidence="2" key="1">
    <citation type="submission" date="2020-02" db="EMBL/GenBank/DDBJ databases">
        <title>Draft genome sequence of Candidatus Afipia apatlaquensis IBT-C3, a potential strain for decolorization of textile dyes.</title>
        <authorList>
            <person name="Sanchez-Reyes A."/>
            <person name="Breton-Deval L."/>
            <person name="Mangelson H."/>
            <person name="Sanchez-Flores A."/>
        </authorList>
    </citation>
    <scope>NUCLEOTIDE SEQUENCE [LARGE SCALE GENOMIC DNA]</scope>
    <source>
        <strain evidence="2">IBT-C3</strain>
    </source>
</reference>
<organism evidence="2 3">
    <name type="scientific">Candidatus Afipia apatlaquensis</name>
    <dbReference type="NCBI Taxonomy" id="2712852"/>
    <lineage>
        <taxon>Bacteria</taxon>
        <taxon>Pseudomonadati</taxon>
        <taxon>Pseudomonadota</taxon>
        <taxon>Alphaproteobacteria</taxon>
        <taxon>Hyphomicrobiales</taxon>
        <taxon>Nitrobacteraceae</taxon>
        <taxon>Afipia</taxon>
    </lineage>
</organism>
<evidence type="ECO:0000313" key="2">
    <source>
        <dbReference type="EMBL" id="NGX94039.1"/>
    </source>
</evidence>
<dbReference type="Proteomes" id="UP000480266">
    <property type="component" value="Unassembled WGS sequence"/>
</dbReference>
<protein>
    <submittedName>
        <fullName evidence="2">Uncharacterized protein</fullName>
    </submittedName>
</protein>
<keyword evidence="3" id="KW-1185">Reference proteome</keyword>
<comment type="caution">
    <text evidence="2">The sequence shown here is derived from an EMBL/GenBank/DDBJ whole genome shotgun (WGS) entry which is preliminary data.</text>
</comment>
<name>A0A7C9RCT5_9BRAD</name>
<feature type="signal peptide" evidence="1">
    <location>
        <begin position="1"/>
        <end position="18"/>
    </location>
</feature>
<gene>
    <name evidence="2" type="ORF">G4V63_01920</name>
</gene>
<sequence>MISSRKVIMLTAVLSAFAAGLSWNGGSVVKNGIFSEAQARIGRPLTPMSYAGVARRTTRRAVAAGAAVGAVGAAGAYYGSSCVQVVDAYGRVTTRC</sequence>
<dbReference type="AlphaFoldDB" id="A0A7C9RCT5"/>
<proteinExistence type="predicted"/>
<evidence type="ECO:0000256" key="1">
    <source>
        <dbReference type="SAM" id="SignalP"/>
    </source>
</evidence>
<evidence type="ECO:0000313" key="3">
    <source>
        <dbReference type="Proteomes" id="UP000480266"/>
    </source>
</evidence>